<evidence type="ECO:0000313" key="2">
    <source>
        <dbReference type="EMBL" id="KAJ5340861.1"/>
    </source>
</evidence>
<feature type="domain" description="DUF7770" evidence="1">
    <location>
        <begin position="71"/>
        <end position="176"/>
    </location>
</feature>
<reference evidence="2" key="1">
    <citation type="submission" date="2022-12" db="EMBL/GenBank/DDBJ databases">
        <authorList>
            <person name="Petersen C."/>
        </authorList>
    </citation>
    <scope>NUCLEOTIDE SEQUENCE</scope>
    <source>
        <strain evidence="2">IBT 35675</strain>
    </source>
</reference>
<organism evidence="2 3">
    <name type="scientific">Penicillium brevicompactum</name>
    <dbReference type="NCBI Taxonomy" id="5074"/>
    <lineage>
        <taxon>Eukaryota</taxon>
        <taxon>Fungi</taxon>
        <taxon>Dikarya</taxon>
        <taxon>Ascomycota</taxon>
        <taxon>Pezizomycotina</taxon>
        <taxon>Eurotiomycetes</taxon>
        <taxon>Eurotiomycetidae</taxon>
        <taxon>Eurotiales</taxon>
        <taxon>Aspergillaceae</taxon>
        <taxon>Penicillium</taxon>
    </lineage>
</organism>
<protein>
    <recommendedName>
        <fullName evidence="1">DUF7770 domain-containing protein</fullName>
    </recommendedName>
</protein>
<proteinExistence type="predicted"/>
<dbReference type="Proteomes" id="UP001148299">
    <property type="component" value="Unassembled WGS sequence"/>
</dbReference>
<evidence type="ECO:0000259" key="1">
    <source>
        <dbReference type="Pfam" id="PF24968"/>
    </source>
</evidence>
<dbReference type="AlphaFoldDB" id="A0A9W9QML0"/>
<gene>
    <name evidence="2" type="ORF">N7541_009985</name>
</gene>
<name>A0A9W9QML0_PENBR</name>
<reference evidence="2" key="2">
    <citation type="journal article" date="2023" name="IMA Fungus">
        <title>Comparative genomic study of the Penicillium genus elucidates a diverse pangenome and 15 lateral gene transfer events.</title>
        <authorList>
            <person name="Petersen C."/>
            <person name="Sorensen T."/>
            <person name="Nielsen M.R."/>
            <person name="Sondergaard T.E."/>
            <person name="Sorensen J.L."/>
            <person name="Fitzpatrick D.A."/>
            <person name="Frisvad J.C."/>
            <person name="Nielsen K.L."/>
        </authorList>
    </citation>
    <scope>NUCLEOTIDE SEQUENCE</scope>
    <source>
        <strain evidence="2">IBT 35675</strain>
    </source>
</reference>
<evidence type="ECO:0000313" key="3">
    <source>
        <dbReference type="Proteomes" id="UP001148299"/>
    </source>
</evidence>
<comment type="caution">
    <text evidence="2">The sequence shown here is derived from an EMBL/GenBank/DDBJ whole genome shotgun (WGS) entry which is preliminary data.</text>
</comment>
<sequence>MSTKRWIFDKDPAFPENFEPHKVSKCALELIDVGPVDELFDDDPDRLVHCILRVMLDPALITESTYAPTNTYSLVLDVTKENSDPPAENARSLPVEMVIKACTYMGQHRHAMRVIDLPVNGNKTVGDFFHTLNTPGLNTCEFIRENGLQIGCRDFMSQVIRLLIDASFLAIPEGSQSALFKSFNSIPTDTMVDKQSPVTQAVFATSFDKLLPLRNSSYSGDFDPRYHIPIGIEIFSS</sequence>
<keyword evidence="3" id="KW-1185">Reference proteome</keyword>
<accession>A0A9W9QML0</accession>
<dbReference type="EMBL" id="JAPZBR010000008">
    <property type="protein sequence ID" value="KAJ5340861.1"/>
    <property type="molecule type" value="Genomic_DNA"/>
</dbReference>
<dbReference type="InterPro" id="IPR056672">
    <property type="entry name" value="DUF7770"/>
</dbReference>
<dbReference type="Pfam" id="PF24968">
    <property type="entry name" value="DUF7770"/>
    <property type="match status" value="1"/>
</dbReference>